<comment type="caution">
    <text evidence="3">The sequence shown here is derived from an EMBL/GenBank/DDBJ whole genome shotgun (WGS) entry which is preliminary data.</text>
</comment>
<accession>A0A8S2XU41</accession>
<evidence type="ECO:0000313" key="4">
    <source>
        <dbReference type="Proteomes" id="UP000682733"/>
    </source>
</evidence>
<dbReference type="EMBL" id="CAJNOK010068184">
    <property type="protein sequence ID" value="CAF1656377.1"/>
    <property type="molecule type" value="Genomic_DNA"/>
</dbReference>
<protein>
    <recommendedName>
        <fullName evidence="1">Glycosyl hydrolase family 13 catalytic domain-containing protein</fullName>
    </recommendedName>
</protein>
<feature type="non-terminal residue" evidence="3">
    <location>
        <position position="1"/>
    </location>
</feature>
<sequence>EIMPVKEYPGNHSWGYTPRYYFAVESAYGTTTEFKEMIDTFHKYGIRVIIDG</sequence>
<dbReference type="Proteomes" id="UP000682733">
    <property type="component" value="Unassembled WGS sequence"/>
</dbReference>
<dbReference type="InterPro" id="IPR017853">
    <property type="entry name" value="GH"/>
</dbReference>
<evidence type="ECO:0000259" key="1">
    <source>
        <dbReference type="Pfam" id="PF00128"/>
    </source>
</evidence>
<dbReference type="GO" id="GO:0005975">
    <property type="term" value="P:carbohydrate metabolic process"/>
    <property type="evidence" value="ECO:0007669"/>
    <property type="project" value="InterPro"/>
</dbReference>
<dbReference type="SUPFAM" id="SSF51445">
    <property type="entry name" value="(Trans)glycosidases"/>
    <property type="match status" value="1"/>
</dbReference>
<dbReference type="Gene3D" id="3.20.20.80">
    <property type="entry name" value="Glycosidases"/>
    <property type="match status" value="1"/>
</dbReference>
<gene>
    <name evidence="2" type="ORF">OVA965_LOCUS45090</name>
    <name evidence="3" type="ORF">TMI583_LOCUS48287</name>
</gene>
<feature type="non-terminal residue" evidence="3">
    <location>
        <position position="52"/>
    </location>
</feature>
<dbReference type="InterPro" id="IPR006047">
    <property type="entry name" value="GH13_cat_dom"/>
</dbReference>
<proteinExistence type="predicted"/>
<feature type="domain" description="Glycosyl hydrolase family 13 catalytic" evidence="1">
    <location>
        <begin position="4"/>
        <end position="51"/>
    </location>
</feature>
<dbReference type="PANTHER" id="PTHR43651">
    <property type="entry name" value="1,4-ALPHA-GLUCAN-BRANCHING ENZYME"/>
    <property type="match status" value="1"/>
</dbReference>
<evidence type="ECO:0000313" key="2">
    <source>
        <dbReference type="EMBL" id="CAF1656377.1"/>
    </source>
</evidence>
<dbReference type="EMBL" id="CAJOBA010097730">
    <property type="protein sequence ID" value="CAF4509279.1"/>
    <property type="molecule type" value="Genomic_DNA"/>
</dbReference>
<name>A0A8S2XU41_9BILA</name>
<reference evidence="3" key="1">
    <citation type="submission" date="2021-02" db="EMBL/GenBank/DDBJ databases">
        <authorList>
            <person name="Nowell W R."/>
        </authorList>
    </citation>
    <scope>NUCLEOTIDE SEQUENCE</scope>
</reference>
<organism evidence="3 4">
    <name type="scientific">Didymodactylos carnosus</name>
    <dbReference type="NCBI Taxonomy" id="1234261"/>
    <lineage>
        <taxon>Eukaryota</taxon>
        <taxon>Metazoa</taxon>
        <taxon>Spiralia</taxon>
        <taxon>Gnathifera</taxon>
        <taxon>Rotifera</taxon>
        <taxon>Eurotatoria</taxon>
        <taxon>Bdelloidea</taxon>
        <taxon>Philodinida</taxon>
        <taxon>Philodinidae</taxon>
        <taxon>Didymodactylos</taxon>
    </lineage>
</organism>
<evidence type="ECO:0000313" key="3">
    <source>
        <dbReference type="EMBL" id="CAF4509279.1"/>
    </source>
</evidence>
<dbReference type="Pfam" id="PF00128">
    <property type="entry name" value="Alpha-amylase"/>
    <property type="match status" value="1"/>
</dbReference>
<dbReference type="AlphaFoldDB" id="A0A8S2XU41"/>
<dbReference type="Proteomes" id="UP000677228">
    <property type="component" value="Unassembled WGS sequence"/>
</dbReference>